<organism evidence="1 2">
    <name type="scientific">Robertmurraya yapensis</name>
    <name type="common">ex Hitch et al 2024</name>
    <dbReference type="NCBI Taxonomy" id="3133160"/>
    <lineage>
        <taxon>Bacteria</taxon>
        <taxon>Bacillati</taxon>
        <taxon>Bacillota</taxon>
        <taxon>Bacilli</taxon>
        <taxon>Bacillales</taxon>
        <taxon>Bacillaceae</taxon>
        <taxon>Robertmurraya</taxon>
    </lineage>
</organism>
<protein>
    <submittedName>
        <fullName evidence="1">Uncharacterized protein</fullName>
    </submittedName>
</protein>
<accession>A0ACC6SF01</accession>
<reference evidence="1" key="1">
    <citation type="submission" date="2024-03" db="EMBL/GenBank/DDBJ databases">
        <title>Human intestinal bacterial collection.</title>
        <authorList>
            <person name="Pauvert C."/>
            <person name="Hitch T.C.A."/>
            <person name="Clavel T."/>
        </authorList>
    </citation>
    <scope>NUCLEOTIDE SEQUENCE</scope>
    <source>
        <strain evidence="1">CLA-AA-H227</strain>
    </source>
</reference>
<name>A0ACC6SF01_9BACI</name>
<dbReference type="EMBL" id="JBBMEW010000018">
    <property type="protein sequence ID" value="MEQ2528456.1"/>
    <property type="molecule type" value="Genomic_DNA"/>
</dbReference>
<gene>
    <name evidence="1" type="ORF">WMO40_17360</name>
</gene>
<dbReference type="Proteomes" id="UP001439875">
    <property type="component" value="Unassembled WGS sequence"/>
</dbReference>
<proteinExistence type="predicted"/>
<evidence type="ECO:0000313" key="1">
    <source>
        <dbReference type="EMBL" id="MEQ2528456.1"/>
    </source>
</evidence>
<evidence type="ECO:0000313" key="2">
    <source>
        <dbReference type="Proteomes" id="UP001439875"/>
    </source>
</evidence>
<keyword evidence="2" id="KW-1185">Reference proteome</keyword>
<sequence length="98" mass="11141">MIDIKKLYFQFVIVFLALFLGSSAFTDPRSWWSIHEVVETYNDGFLAHISWVKTSFYALATLILVAILNQPFIKKAIKNVVSTGVNKIKAITNVVKTF</sequence>
<comment type="caution">
    <text evidence="1">The sequence shown here is derived from an EMBL/GenBank/DDBJ whole genome shotgun (WGS) entry which is preliminary data.</text>
</comment>